<dbReference type="PROSITE" id="PS00560">
    <property type="entry name" value="CARBOXYPEPT_SER_HIS"/>
    <property type="match status" value="1"/>
</dbReference>
<comment type="caution">
    <text evidence="9">The sequence shown here is derived from an EMBL/GenBank/DDBJ whole genome shotgun (WGS) entry which is preliminary data.</text>
</comment>
<dbReference type="PROSITE" id="PS00131">
    <property type="entry name" value="CARBOXYPEPT_SER_SER"/>
    <property type="match status" value="1"/>
</dbReference>
<keyword evidence="2 8" id="KW-0121">Carboxypeptidase</keyword>
<dbReference type="InterPro" id="IPR018202">
    <property type="entry name" value="Ser_caboxypep_ser_AS"/>
</dbReference>
<keyword evidence="3 8" id="KW-0645">Protease</keyword>
<evidence type="ECO:0000256" key="6">
    <source>
        <dbReference type="ARBA" id="ARBA00023157"/>
    </source>
</evidence>
<keyword evidence="4 8" id="KW-0732">Signal</keyword>
<dbReference type="PRINTS" id="PR00724">
    <property type="entry name" value="CRBOXYPTASEC"/>
</dbReference>
<name>A0A0K9P2L3_ZOSMR</name>
<dbReference type="PANTHER" id="PTHR11802:SF446">
    <property type="entry name" value="SERINE CARBOXYPEPTIDASE-LIKE 49"/>
    <property type="match status" value="1"/>
</dbReference>
<keyword evidence="10" id="KW-1185">Reference proteome</keyword>
<dbReference type="OrthoDB" id="443318at2759"/>
<dbReference type="InterPro" id="IPR001563">
    <property type="entry name" value="Peptidase_S10"/>
</dbReference>
<dbReference type="PANTHER" id="PTHR11802">
    <property type="entry name" value="SERINE PROTEASE FAMILY S10 SERINE CARBOXYPEPTIDASE"/>
    <property type="match status" value="1"/>
</dbReference>
<feature type="signal peptide" evidence="8">
    <location>
        <begin position="1"/>
        <end position="22"/>
    </location>
</feature>
<organism evidence="9 10">
    <name type="scientific">Zostera marina</name>
    <name type="common">Eelgrass</name>
    <dbReference type="NCBI Taxonomy" id="29655"/>
    <lineage>
        <taxon>Eukaryota</taxon>
        <taxon>Viridiplantae</taxon>
        <taxon>Streptophyta</taxon>
        <taxon>Embryophyta</taxon>
        <taxon>Tracheophyta</taxon>
        <taxon>Spermatophyta</taxon>
        <taxon>Magnoliopsida</taxon>
        <taxon>Liliopsida</taxon>
        <taxon>Zosteraceae</taxon>
        <taxon>Zostera</taxon>
    </lineage>
</organism>
<feature type="chain" id="PRO_5005393811" description="Carboxypeptidase" evidence="8">
    <location>
        <begin position="23"/>
        <end position="503"/>
    </location>
</feature>
<accession>A0A0K9P2L3</accession>
<evidence type="ECO:0000256" key="8">
    <source>
        <dbReference type="RuleBase" id="RU361156"/>
    </source>
</evidence>
<dbReference type="GO" id="GO:0004185">
    <property type="term" value="F:serine-type carboxypeptidase activity"/>
    <property type="evidence" value="ECO:0000318"/>
    <property type="project" value="GO_Central"/>
</dbReference>
<evidence type="ECO:0000313" key="10">
    <source>
        <dbReference type="Proteomes" id="UP000036987"/>
    </source>
</evidence>
<evidence type="ECO:0000256" key="1">
    <source>
        <dbReference type="ARBA" id="ARBA00009431"/>
    </source>
</evidence>
<dbReference type="Proteomes" id="UP000036987">
    <property type="component" value="Unassembled WGS sequence"/>
</dbReference>
<dbReference type="Gene3D" id="3.40.50.1820">
    <property type="entry name" value="alpha/beta hydrolase"/>
    <property type="match status" value="1"/>
</dbReference>
<evidence type="ECO:0000313" key="9">
    <source>
        <dbReference type="EMBL" id="KMZ63204.1"/>
    </source>
</evidence>
<dbReference type="GO" id="GO:0006508">
    <property type="term" value="P:proteolysis"/>
    <property type="evidence" value="ECO:0007669"/>
    <property type="project" value="UniProtKB-KW"/>
</dbReference>
<evidence type="ECO:0000256" key="7">
    <source>
        <dbReference type="ARBA" id="ARBA00023180"/>
    </source>
</evidence>
<evidence type="ECO:0000256" key="3">
    <source>
        <dbReference type="ARBA" id="ARBA00022670"/>
    </source>
</evidence>
<dbReference type="EMBL" id="LFYR01001258">
    <property type="protein sequence ID" value="KMZ63204.1"/>
    <property type="molecule type" value="Genomic_DNA"/>
</dbReference>
<dbReference type="OMA" id="HIAGASY"/>
<dbReference type="SUPFAM" id="SSF53474">
    <property type="entry name" value="alpha/beta-Hydrolases"/>
    <property type="match status" value="1"/>
</dbReference>
<proteinExistence type="inferred from homology"/>
<dbReference type="InterPro" id="IPR033124">
    <property type="entry name" value="Ser_caboxypep_his_AS"/>
</dbReference>
<dbReference type="GO" id="GO:0005773">
    <property type="term" value="C:vacuole"/>
    <property type="evidence" value="ECO:0000318"/>
    <property type="project" value="GO_Central"/>
</dbReference>
<sequence>MPSDRTNIALVVLLLTISIVSASSRFQSMDRFSVKHLKETIIGLNNVGPQDGRKMIVERQIILPGLNYTREGDVADDYIGHHAGYYNIVHSNAARLFYYFFESRESGDDPVVLWLTGGPGCSSELAIFYENGPFKFVDDMSLVWNNHGWDKVSNIIYVDQPIGTGFSYSSDKNDLRHNENGISNDLYDFMQAFLEEHFQYVNNDFYIIGESYAGHYIPAFANRIYQGNQQNQGIHINLKGIAIGNGLTNPSIQYSAYTDYAFDMGLITESDKEEIDKNVPKCLESIENCDTTGTSFSCSDSFRICNNDIYVAIVRIAGNVNIYDIRADCGNSNLCYDFSNMDKYLNKKSVKDSLGVGDKVKFELCSPAVYDAMQNDWMRNFDIDIPKLVENGIKLLVYAGEYDLICNWIGNSRWVSSMKWTGQRKYNSAPTVRFVVDTEEAGELKSYANVSFLKVFDAGHMAPMDQPRVALTMLKRWMNGKLTEEERTASLFQTNTSTDKEVR</sequence>
<evidence type="ECO:0000256" key="4">
    <source>
        <dbReference type="ARBA" id="ARBA00022729"/>
    </source>
</evidence>
<dbReference type="EC" id="3.4.16.-" evidence="8"/>
<keyword evidence="6" id="KW-1015">Disulfide bond</keyword>
<keyword evidence="5 8" id="KW-0378">Hydrolase</keyword>
<reference evidence="10" key="1">
    <citation type="journal article" date="2016" name="Nature">
        <title>The genome of the seagrass Zostera marina reveals angiosperm adaptation to the sea.</title>
        <authorList>
            <person name="Olsen J.L."/>
            <person name="Rouze P."/>
            <person name="Verhelst B."/>
            <person name="Lin Y.-C."/>
            <person name="Bayer T."/>
            <person name="Collen J."/>
            <person name="Dattolo E."/>
            <person name="De Paoli E."/>
            <person name="Dittami S."/>
            <person name="Maumus F."/>
            <person name="Michel G."/>
            <person name="Kersting A."/>
            <person name="Lauritano C."/>
            <person name="Lohaus R."/>
            <person name="Toepel M."/>
            <person name="Tonon T."/>
            <person name="Vanneste K."/>
            <person name="Amirebrahimi M."/>
            <person name="Brakel J."/>
            <person name="Bostroem C."/>
            <person name="Chovatia M."/>
            <person name="Grimwood J."/>
            <person name="Jenkins J.W."/>
            <person name="Jueterbock A."/>
            <person name="Mraz A."/>
            <person name="Stam W.T."/>
            <person name="Tice H."/>
            <person name="Bornberg-Bauer E."/>
            <person name="Green P.J."/>
            <person name="Pearson G.A."/>
            <person name="Procaccini G."/>
            <person name="Duarte C.M."/>
            <person name="Schmutz J."/>
            <person name="Reusch T.B.H."/>
            <person name="Van de Peer Y."/>
        </authorList>
    </citation>
    <scope>NUCLEOTIDE SEQUENCE [LARGE SCALE GENOMIC DNA]</scope>
    <source>
        <strain evidence="10">cv. Finnish</strain>
    </source>
</reference>
<protein>
    <recommendedName>
        <fullName evidence="8">Carboxypeptidase</fullName>
        <ecNumber evidence="8">3.4.16.-</ecNumber>
    </recommendedName>
</protein>
<dbReference type="InterPro" id="IPR029058">
    <property type="entry name" value="AB_hydrolase_fold"/>
</dbReference>
<keyword evidence="7" id="KW-0325">Glycoprotein</keyword>
<dbReference type="FunFam" id="3.40.50.1820:FF:000060">
    <property type="entry name" value="Carboxypeptidase"/>
    <property type="match status" value="1"/>
</dbReference>
<dbReference type="Pfam" id="PF00450">
    <property type="entry name" value="Peptidase_S10"/>
    <property type="match status" value="1"/>
</dbReference>
<dbReference type="AlphaFoldDB" id="A0A0K9P2L3"/>
<comment type="similarity">
    <text evidence="1 8">Belongs to the peptidase S10 family.</text>
</comment>
<evidence type="ECO:0000256" key="5">
    <source>
        <dbReference type="ARBA" id="ARBA00022801"/>
    </source>
</evidence>
<gene>
    <name evidence="9" type="ORF">ZOSMA_41G00480</name>
</gene>
<evidence type="ECO:0000256" key="2">
    <source>
        <dbReference type="ARBA" id="ARBA00022645"/>
    </source>
</evidence>